<name>A0A4C1SWY0_EUMVA</name>
<gene>
    <name evidence="1" type="ORF">EVAR_4599_1</name>
</gene>
<dbReference type="Proteomes" id="UP000299102">
    <property type="component" value="Unassembled WGS sequence"/>
</dbReference>
<protein>
    <submittedName>
        <fullName evidence="1">Uncharacterized protein</fullName>
    </submittedName>
</protein>
<reference evidence="1 2" key="1">
    <citation type="journal article" date="2019" name="Commun. Biol.">
        <title>The bagworm genome reveals a unique fibroin gene that provides high tensile strength.</title>
        <authorList>
            <person name="Kono N."/>
            <person name="Nakamura H."/>
            <person name="Ohtoshi R."/>
            <person name="Tomita M."/>
            <person name="Numata K."/>
            <person name="Arakawa K."/>
        </authorList>
    </citation>
    <scope>NUCLEOTIDE SEQUENCE [LARGE SCALE GENOMIC DNA]</scope>
</reference>
<organism evidence="1 2">
    <name type="scientific">Eumeta variegata</name>
    <name type="common">Bagworm moth</name>
    <name type="synonym">Eumeta japonica</name>
    <dbReference type="NCBI Taxonomy" id="151549"/>
    <lineage>
        <taxon>Eukaryota</taxon>
        <taxon>Metazoa</taxon>
        <taxon>Ecdysozoa</taxon>
        <taxon>Arthropoda</taxon>
        <taxon>Hexapoda</taxon>
        <taxon>Insecta</taxon>
        <taxon>Pterygota</taxon>
        <taxon>Neoptera</taxon>
        <taxon>Endopterygota</taxon>
        <taxon>Lepidoptera</taxon>
        <taxon>Glossata</taxon>
        <taxon>Ditrysia</taxon>
        <taxon>Tineoidea</taxon>
        <taxon>Psychidae</taxon>
        <taxon>Oiketicinae</taxon>
        <taxon>Eumeta</taxon>
    </lineage>
</organism>
<dbReference type="PANTHER" id="PTHR47027">
    <property type="entry name" value="REVERSE TRANSCRIPTASE DOMAIN-CONTAINING PROTEIN"/>
    <property type="match status" value="1"/>
</dbReference>
<sequence>MTTTISLKLHTIVPCAVGVRAGGNSEKIEQVNEFVCLGSLFINHGKHDRDIGRRVNAGNKLNGALLAIMNSKSVSRQTHLAIHNGDLIPTLIYGSESWVWKKKNESRINAVDMRSLRSMCGVSQKERCRYSDVRERCGLKEDVVTITERGMLHWFDYLERMNEDRLTKQIYRVNVCGEKGNKGRSRKSYADHMGSILKKGTILSTRNR</sequence>
<comment type="caution">
    <text evidence="1">The sequence shown here is derived from an EMBL/GenBank/DDBJ whole genome shotgun (WGS) entry which is preliminary data.</text>
</comment>
<dbReference type="OrthoDB" id="425681at2759"/>
<keyword evidence="2" id="KW-1185">Reference proteome</keyword>
<dbReference type="STRING" id="151549.A0A4C1SWY0"/>
<evidence type="ECO:0000313" key="2">
    <source>
        <dbReference type="Proteomes" id="UP000299102"/>
    </source>
</evidence>
<dbReference type="EMBL" id="BGZK01000022">
    <property type="protein sequence ID" value="GBP06466.1"/>
    <property type="molecule type" value="Genomic_DNA"/>
</dbReference>
<dbReference type="PANTHER" id="PTHR47027:SF30">
    <property type="entry name" value="THAP-TYPE DOMAIN-CONTAINING PROTEIN"/>
    <property type="match status" value="1"/>
</dbReference>
<dbReference type="AlphaFoldDB" id="A0A4C1SWY0"/>
<evidence type="ECO:0000313" key="1">
    <source>
        <dbReference type="EMBL" id="GBP06466.1"/>
    </source>
</evidence>
<accession>A0A4C1SWY0</accession>
<proteinExistence type="predicted"/>